<dbReference type="RefSeq" id="WP_015590527.1">
    <property type="nucleotide sequence ID" value="NC_021169.1"/>
</dbReference>
<dbReference type="SMART" id="SM00382">
    <property type="entry name" value="AAA"/>
    <property type="match status" value="1"/>
</dbReference>
<protein>
    <recommendedName>
        <fullName evidence="5">ABC transporter domain-containing protein</fullName>
    </recommendedName>
</protein>
<dbReference type="Pfam" id="PF00005">
    <property type="entry name" value="ABC_tran"/>
    <property type="match status" value="1"/>
</dbReference>
<keyword evidence="3" id="KW-0547">Nucleotide-binding</keyword>
<dbReference type="GeneID" id="15392565"/>
<dbReference type="Pfam" id="PF08352">
    <property type="entry name" value="oligo_HPY"/>
    <property type="match status" value="1"/>
</dbReference>
<keyword evidence="2" id="KW-0813">Transport</keyword>
<gene>
    <name evidence="6" type="ORF">Asulf_00924</name>
</gene>
<evidence type="ECO:0000259" key="5">
    <source>
        <dbReference type="PROSITE" id="PS50893"/>
    </source>
</evidence>
<dbReference type="STRING" id="387631.Asulf_00924"/>
<dbReference type="InterPro" id="IPR017871">
    <property type="entry name" value="ABC_transporter-like_CS"/>
</dbReference>
<organism evidence="6 7">
    <name type="scientific">Archaeoglobus sulfaticallidus PM70-1</name>
    <dbReference type="NCBI Taxonomy" id="387631"/>
    <lineage>
        <taxon>Archaea</taxon>
        <taxon>Methanobacteriati</taxon>
        <taxon>Methanobacteriota</taxon>
        <taxon>Archaeoglobi</taxon>
        <taxon>Archaeoglobales</taxon>
        <taxon>Archaeoglobaceae</taxon>
        <taxon>Archaeoglobus</taxon>
    </lineage>
</organism>
<comment type="similarity">
    <text evidence="1">Belongs to the ABC transporter superfamily.</text>
</comment>
<proteinExistence type="inferred from homology"/>
<dbReference type="HOGENOM" id="CLU_000604_1_23_2"/>
<keyword evidence="7" id="KW-1185">Reference proteome</keyword>
<accession>N0BBF3</accession>
<dbReference type="InterPro" id="IPR027417">
    <property type="entry name" value="P-loop_NTPase"/>
</dbReference>
<dbReference type="GO" id="GO:0055085">
    <property type="term" value="P:transmembrane transport"/>
    <property type="evidence" value="ECO:0007669"/>
    <property type="project" value="UniProtKB-ARBA"/>
</dbReference>
<sequence length="294" mass="33570">MLKGVGLYKVFESGFFSKHRIVAVDGVDIEINRGEVLALVGESGSGKSTLGRMLLMLVRPTRGEIYFDGLDLVRMKAGDLRRVRRRMQLIPQHPEDALDPRWRIYDSIAEPLRIHGLDCSRDIIHNLIEMVGLREEHLYRYPHELSGGELQRVVIARAIAVEPEFIVCDEPTSMLDMSVQASIVNLLVSLHKKLGMAYLFITHDLELARIVADRVAVMFAGQIVEEGVDVLDRPLHPYTEMLVRSVEESFELTQRSERSGCKFYSLCPKRMEICSDHPEMVRLGDRKVRCHLFD</sequence>
<dbReference type="GO" id="GO:0016887">
    <property type="term" value="F:ATP hydrolysis activity"/>
    <property type="evidence" value="ECO:0007669"/>
    <property type="project" value="InterPro"/>
</dbReference>
<dbReference type="eggNOG" id="arCOG00184">
    <property type="taxonomic scope" value="Archaea"/>
</dbReference>
<dbReference type="Proteomes" id="UP000013307">
    <property type="component" value="Chromosome"/>
</dbReference>
<dbReference type="EMBL" id="CP005290">
    <property type="protein sequence ID" value="AGK60929.1"/>
    <property type="molecule type" value="Genomic_DNA"/>
</dbReference>
<evidence type="ECO:0000313" key="6">
    <source>
        <dbReference type="EMBL" id="AGK60929.1"/>
    </source>
</evidence>
<dbReference type="PROSITE" id="PS00211">
    <property type="entry name" value="ABC_TRANSPORTER_1"/>
    <property type="match status" value="1"/>
</dbReference>
<dbReference type="CDD" id="cd03257">
    <property type="entry name" value="ABC_NikE_OppD_transporters"/>
    <property type="match status" value="1"/>
</dbReference>
<dbReference type="SUPFAM" id="SSF52540">
    <property type="entry name" value="P-loop containing nucleoside triphosphate hydrolases"/>
    <property type="match status" value="1"/>
</dbReference>
<keyword evidence="4" id="KW-0067">ATP-binding</keyword>
<dbReference type="InterPro" id="IPR013563">
    <property type="entry name" value="Oligopep_ABC_C"/>
</dbReference>
<evidence type="ECO:0000256" key="2">
    <source>
        <dbReference type="ARBA" id="ARBA00022448"/>
    </source>
</evidence>
<dbReference type="KEGG" id="ast:Asulf_00924"/>
<dbReference type="InterPro" id="IPR003593">
    <property type="entry name" value="AAA+_ATPase"/>
</dbReference>
<dbReference type="InterPro" id="IPR050319">
    <property type="entry name" value="ABC_transp_ATP-bind"/>
</dbReference>
<dbReference type="OrthoDB" id="18209at2157"/>
<evidence type="ECO:0000256" key="3">
    <source>
        <dbReference type="ARBA" id="ARBA00022741"/>
    </source>
</evidence>
<name>N0BBF3_9EURY</name>
<dbReference type="PROSITE" id="PS50893">
    <property type="entry name" value="ABC_TRANSPORTER_2"/>
    <property type="match status" value="1"/>
</dbReference>
<dbReference type="PANTHER" id="PTHR43776">
    <property type="entry name" value="TRANSPORT ATP-BINDING PROTEIN"/>
    <property type="match status" value="1"/>
</dbReference>
<dbReference type="GO" id="GO:0015833">
    <property type="term" value="P:peptide transport"/>
    <property type="evidence" value="ECO:0007669"/>
    <property type="project" value="InterPro"/>
</dbReference>
<evidence type="ECO:0000256" key="1">
    <source>
        <dbReference type="ARBA" id="ARBA00005417"/>
    </source>
</evidence>
<dbReference type="GO" id="GO:0005524">
    <property type="term" value="F:ATP binding"/>
    <property type="evidence" value="ECO:0007669"/>
    <property type="project" value="UniProtKB-KW"/>
</dbReference>
<dbReference type="Gene3D" id="3.40.50.300">
    <property type="entry name" value="P-loop containing nucleotide triphosphate hydrolases"/>
    <property type="match status" value="1"/>
</dbReference>
<dbReference type="InterPro" id="IPR003439">
    <property type="entry name" value="ABC_transporter-like_ATP-bd"/>
</dbReference>
<evidence type="ECO:0000256" key="4">
    <source>
        <dbReference type="ARBA" id="ARBA00022840"/>
    </source>
</evidence>
<dbReference type="PANTHER" id="PTHR43776:SF7">
    <property type="entry name" value="D,D-DIPEPTIDE TRANSPORT ATP-BINDING PROTEIN DDPF-RELATED"/>
    <property type="match status" value="1"/>
</dbReference>
<dbReference type="AlphaFoldDB" id="N0BBF3"/>
<evidence type="ECO:0000313" key="7">
    <source>
        <dbReference type="Proteomes" id="UP000013307"/>
    </source>
</evidence>
<reference evidence="6 7" key="1">
    <citation type="journal article" date="2013" name="Genome Announc.">
        <title>Complete Genome Sequence of the Thermophilic and Facultatively Chemolithoautotrophic Sulfate Reducer Archaeoglobus sulfaticallidus Strain PM70-1T.</title>
        <authorList>
            <person name="Stokke R."/>
            <person name="Hocking W.P."/>
            <person name="Steinsbu B.O."/>
            <person name="Steen I.H."/>
        </authorList>
    </citation>
    <scope>NUCLEOTIDE SEQUENCE [LARGE SCALE GENOMIC DNA]</scope>
    <source>
        <strain evidence="6">PM70-1</strain>
    </source>
</reference>
<feature type="domain" description="ABC transporter" evidence="5">
    <location>
        <begin position="2"/>
        <end position="245"/>
    </location>
</feature>